<keyword evidence="3" id="KW-1185">Reference proteome</keyword>
<name>A0A9Q3J1Q6_9BASI</name>
<proteinExistence type="predicted"/>
<dbReference type="Proteomes" id="UP000765509">
    <property type="component" value="Unassembled WGS sequence"/>
</dbReference>
<gene>
    <name evidence="2" type="ORF">O181_093661</name>
</gene>
<sequence>MKQMQELLSTQSKKKGKRREQASYTPGASPSEPTLPRHVGPEDSPISPTPGPRETSTPATDPRTQHIPRIDFVTTTDNPGPLQQKVPLQEIPVVKIKAKD</sequence>
<feature type="region of interest" description="Disordered" evidence="1">
    <location>
        <begin position="1"/>
        <end position="87"/>
    </location>
</feature>
<feature type="compositionally biased region" description="Polar residues" evidence="1">
    <location>
        <begin position="22"/>
        <end position="32"/>
    </location>
</feature>
<protein>
    <submittedName>
        <fullName evidence="2">Uncharacterized protein</fullName>
    </submittedName>
</protein>
<dbReference type="EMBL" id="AVOT02060479">
    <property type="protein sequence ID" value="MBW0553946.1"/>
    <property type="molecule type" value="Genomic_DNA"/>
</dbReference>
<evidence type="ECO:0000256" key="1">
    <source>
        <dbReference type="SAM" id="MobiDB-lite"/>
    </source>
</evidence>
<feature type="compositionally biased region" description="Polar residues" evidence="1">
    <location>
        <begin position="1"/>
        <end position="11"/>
    </location>
</feature>
<accession>A0A9Q3J1Q6</accession>
<reference evidence="2" key="1">
    <citation type="submission" date="2021-03" db="EMBL/GenBank/DDBJ databases">
        <title>Draft genome sequence of rust myrtle Austropuccinia psidii MF-1, a brazilian biotype.</title>
        <authorList>
            <person name="Quecine M.C."/>
            <person name="Pachon D.M.R."/>
            <person name="Bonatelli M.L."/>
            <person name="Correr F.H."/>
            <person name="Franceschini L.M."/>
            <person name="Leite T.F."/>
            <person name="Margarido G.R.A."/>
            <person name="Almeida C.A."/>
            <person name="Ferrarezi J.A."/>
            <person name="Labate C.A."/>
        </authorList>
    </citation>
    <scope>NUCLEOTIDE SEQUENCE</scope>
    <source>
        <strain evidence="2">MF-1</strain>
    </source>
</reference>
<organism evidence="2 3">
    <name type="scientific">Austropuccinia psidii MF-1</name>
    <dbReference type="NCBI Taxonomy" id="1389203"/>
    <lineage>
        <taxon>Eukaryota</taxon>
        <taxon>Fungi</taxon>
        <taxon>Dikarya</taxon>
        <taxon>Basidiomycota</taxon>
        <taxon>Pucciniomycotina</taxon>
        <taxon>Pucciniomycetes</taxon>
        <taxon>Pucciniales</taxon>
        <taxon>Sphaerophragmiaceae</taxon>
        <taxon>Austropuccinia</taxon>
    </lineage>
</organism>
<comment type="caution">
    <text evidence="2">The sequence shown here is derived from an EMBL/GenBank/DDBJ whole genome shotgun (WGS) entry which is preliminary data.</text>
</comment>
<dbReference type="AlphaFoldDB" id="A0A9Q3J1Q6"/>
<evidence type="ECO:0000313" key="2">
    <source>
        <dbReference type="EMBL" id="MBW0553946.1"/>
    </source>
</evidence>
<evidence type="ECO:0000313" key="3">
    <source>
        <dbReference type="Proteomes" id="UP000765509"/>
    </source>
</evidence>